<sequence>MEELFLFPLTIKEGRVYDAKGTDVTEAYQMFQCRKCAEQLLSALEQLTMVKQAGKETRHMLYIDHAYYTIAVIETFVGDNLSERLQLSYAGCVQENQQGIWYLEKVNRRILPLESLVQLYALVGQYNITLEMAEDIWDHRTAMFYLLYDKSSIWRKHLTSNERR</sequence>
<organism evidence="1 2">
    <name type="scientific">Fodinisporobacter ferrooxydans</name>
    <dbReference type="NCBI Taxonomy" id="2901836"/>
    <lineage>
        <taxon>Bacteria</taxon>
        <taxon>Bacillati</taxon>
        <taxon>Bacillota</taxon>
        <taxon>Bacilli</taxon>
        <taxon>Bacillales</taxon>
        <taxon>Alicyclobacillaceae</taxon>
        <taxon>Fodinisporobacter</taxon>
    </lineage>
</organism>
<dbReference type="EMBL" id="CP089291">
    <property type="protein sequence ID" value="UOF89137.1"/>
    <property type="molecule type" value="Genomic_DNA"/>
</dbReference>
<name>A0ABY4CI67_9BACL</name>
<accession>A0ABY4CI67</accession>
<proteinExistence type="predicted"/>
<dbReference type="RefSeq" id="WP_347435818.1">
    <property type="nucleotide sequence ID" value="NZ_CP089291.1"/>
</dbReference>
<reference evidence="1" key="1">
    <citation type="submission" date="2021-12" db="EMBL/GenBank/DDBJ databases">
        <title>Alicyclobacillaceae gen. nov., sp. nov., isolated from chalcocite enrichment system.</title>
        <authorList>
            <person name="Jiang Z."/>
        </authorList>
    </citation>
    <scope>NUCLEOTIDE SEQUENCE</scope>
    <source>
        <strain evidence="1">MYW30-H2</strain>
    </source>
</reference>
<keyword evidence="2" id="KW-1185">Reference proteome</keyword>
<gene>
    <name evidence="1" type="ORF">LSG31_14575</name>
</gene>
<dbReference type="Proteomes" id="UP000830167">
    <property type="component" value="Chromosome"/>
</dbReference>
<evidence type="ECO:0000313" key="2">
    <source>
        <dbReference type="Proteomes" id="UP000830167"/>
    </source>
</evidence>
<protein>
    <submittedName>
        <fullName evidence="1">Uncharacterized protein</fullName>
    </submittedName>
</protein>
<evidence type="ECO:0000313" key="1">
    <source>
        <dbReference type="EMBL" id="UOF89137.1"/>
    </source>
</evidence>